<feature type="transmembrane region" description="Helical" evidence="1">
    <location>
        <begin position="12"/>
        <end position="43"/>
    </location>
</feature>
<protein>
    <submittedName>
        <fullName evidence="2">Uncharacterized protein</fullName>
    </submittedName>
</protein>
<reference evidence="2 3" key="1">
    <citation type="submission" date="2018-11" db="EMBL/GenBank/DDBJ databases">
        <title>The first complete genome of Serratia liquefaciens isolated from metalophyte plant revel distinctness adaptive mechanisms in an extreme habitat.</title>
        <authorList>
            <person name="Caneschi W.L."/>
            <person name="Sanchez A.B."/>
            <person name="Felestrino E.B."/>
            <person name="Assis R.A.B."/>
            <person name="Lemes C.G.C."/>
            <person name="Cordeiro I.F."/>
            <person name="Fonseca N.P."/>
            <person name="Villa M."/>
            <person name="Vieira I.T."/>
            <person name="Moraes L.A."/>
            <person name="Kamino L.H.Y."/>
            <person name="do Carmo F."/>
            <person name="Garcia C.M."/>
            <person name="Almeida N.F."/>
            <person name="Silva R.S."/>
            <person name="Ferro J.A."/>
            <person name="Ferro M.I.T."/>
            <person name="Varani A.M."/>
            <person name="Ferreira R.M."/>
            <person name="dos Santos V.L."/>
            <person name="Silva U.C."/>
            <person name="Setubal J.C."/>
            <person name="Moreira L.M."/>
        </authorList>
    </citation>
    <scope>NUCLEOTIDE SEQUENCE [LARGE SCALE GENOMIC DNA]</scope>
    <source>
        <strain evidence="2 3">FG3</strain>
    </source>
</reference>
<evidence type="ECO:0000313" key="2">
    <source>
        <dbReference type="EMBL" id="QDL32630.1"/>
    </source>
</evidence>
<keyword evidence="1" id="KW-1133">Transmembrane helix</keyword>
<dbReference type="InterPro" id="IPR032637">
    <property type="entry name" value="Phage_holin-like"/>
</dbReference>
<evidence type="ECO:0000256" key="1">
    <source>
        <dbReference type="SAM" id="Phobius"/>
    </source>
</evidence>
<dbReference type="Pfam" id="PF16931">
    <property type="entry name" value="Phage_holin_8"/>
    <property type="match status" value="1"/>
</dbReference>
<dbReference type="RefSeq" id="WP_142815440.1">
    <property type="nucleotide sequence ID" value="NZ_CP033893.1"/>
</dbReference>
<organism evidence="2 3">
    <name type="scientific">Serratia liquefaciens</name>
    <dbReference type="NCBI Taxonomy" id="614"/>
    <lineage>
        <taxon>Bacteria</taxon>
        <taxon>Pseudomonadati</taxon>
        <taxon>Pseudomonadota</taxon>
        <taxon>Gammaproteobacteria</taxon>
        <taxon>Enterobacterales</taxon>
        <taxon>Yersiniaceae</taxon>
        <taxon>Serratia</taxon>
    </lineage>
</organism>
<name>A0A515CWY6_SERLI</name>
<gene>
    <name evidence="2" type="ORF">EGO53_12880</name>
</gene>
<keyword evidence="1" id="KW-0472">Membrane</keyword>
<accession>A0A515CWY6</accession>
<evidence type="ECO:0000313" key="3">
    <source>
        <dbReference type="Proteomes" id="UP000317572"/>
    </source>
</evidence>
<sequence length="122" mass="12423">MGEPVTSGTTLFAFGGITLLSVLSGDAAPIVLGAFGGASLFVLASQELTLKRRGALWISSFIAGCLFAPIAAALLKKATGLDVEVKMGAGAFVAAGVAIKILLVALQKLDGDSPIFRIFRGK</sequence>
<feature type="transmembrane region" description="Helical" evidence="1">
    <location>
        <begin position="87"/>
        <end position="106"/>
    </location>
</feature>
<feature type="transmembrane region" description="Helical" evidence="1">
    <location>
        <begin position="55"/>
        <end position="75"/>
    </location>
</feature>
<dbReference type="STRING" id="614.XJ20_14065"/>
<dbReference type="Proteomes" id="UP000317572">
    <property type="component" value="Chromosome"/>
</dbReference>
<keyword evidence="1" id="KW-0812">Transmembrane</keyword>
<dbReference type="EMBL" id="CP033893">
    <property type="protein sequence ID" value="QDL32630.1"/>
    <property type="molecule type" value="Genomic_DNA"/>
</dbReference>
<dbReference type="AlphaFoldDB" id="A0A515CWY6"/>
<proteinExistence type="predicted"/>